<evidence type="ECO:0000313" key="2">
    <source>
        <dbReference type="EMBL" id="MBS0024024.1"/>
    </source>
</evidence>
<gene>
    <name evidence="2" type="ORF">KE274_07855</name>
</gene>
<dbReference type="Gene3D" id="3.30.420.40">
    <property type="match status" value="2"/>
</dbReference>
<dbReference type="Pfam" id="PF01869">
    <property type="entry name" value="BcrAD_BadFG"/>
    <property type="match status" value="1"/>
</dbReference>
<dbReference type="InterPro" id="IPR052519">
    <property type="entry name" value="Euk-type_GlcNAc_Kinase"/>
</dbReference>
<evidence type="ECO:0000259" key="1">
    <source>
        <dbReference type="Pfam" id="PF01869"/>
    </source>
</evidence>
<dbReference type="InterPro" id="IPR002731">
    <property type="entry name" value="ATPase_BadF"/>
</dbReference>
<name>A0ABS5IM53_9MICO</name>
<dbReference type="EMBL" id="JAGTUK010000002">
    <property type="protein sequence ID" value="MBS0024024.1"/>
    <property type="molecule type" value="Genomic_DNA"/>
</dbReference>
<organism evidence="2 3">
    <name type="scientific">Microbacterium paraoxydans</name>
    <dbReference type="NCBI Taxonomy" id="199592"/>
    <lineage>
        <taxon>Bacteria</taxon>
        <taxon>Bacillati</taxon>
        <taxon>Actinomycetota</taxon>
        <taxon>Actinomycetes</taxon>
        <taxon>Micrococcales</taxon>
        <taxon>Microbacteriaceae</taxon>
        <taxon>Microbacterium</taxon>
    </lineage>
</organism>
<dbReference type="InterPro" id="IPR043129">
    <property type="entry name" value="ATPase_NBD"/>
</dbReference>
<evidence type="ECO:0000313" key="3">
    <source>
        <dbReference type="Proteomes" id="UP000678243"/>
    </source>
</evidence>
<dbReference type="PANTHER" id="PTHR43190">
    <property type="entry name" value="N-ACETYL-D-GLUCOSAMINE KINASE"/>
    <property type="match status" value="1"/>
</dbReference>
<dbReference type="PANTHER" id="PTHR43190:SF3">
    <property type="entry name" value="N-ACETYL-D-GLUCOSAMINE KINASE"/>
    <property type="match status" value="1"/>
</dbReference>
<proteinExistence type="predicted"/>
<sequence length="289" mass="29029">MDVGGTKAAVRATDAAGRVVADVVVGSAEWDAEPAEAAAAWLEDVLARALPSGAAVGALAVGAQGLDRPEVAHDLEQALSARGFTRVRCVNDAALLVPAAGLTKGIGLIAGTGAIGVGADAAGEPLVTGGWGWAIGDEAGAAGLVREATKTALLAHDDGEPDDGLLGALLADFNVADAERLARIVNDEPTMANWGPHAAAVFRAADAGSALAAGVIDAGAEHLVRLVDQLRRRGAAGRTVVAAGGVITAQPRLAEAVRALLAARHPELDFVLLDEQPVAGAWFLANRLA</sequence>
<comment type="caution">
    <text evidence="2">The sequence shown here is derived from an EMBL/GenBank/DDBJ whole genome shotgun (WGS) entry which is preliminary data.</text>
</comment>
<protein>
    <recommendedName>
        <fullName evidence="1">ATPase BadF/BadG/BcrA/BcrD type domain-containing protein</fullName>
    </recommendedName>
</protein>
<accession>A0ABS5IM53</accession>
<reference evidence="2 3" key="1">
    <citation type="submission" date="2021-04" db="EMBL/GenBank/DDBJ databases">
        <title>Whole genome analysis of root endophytic bacterium Microbacterium paraoxydans ku-mp colonizing RP-bio226 rice variety.</title>
        <authorList>
            <person name="Ulaganathan K."/>
            <person name="Latha B."/>
        </authorList>
    </citation>
    <scope>NUCLEOTIDE SEQUENCE [LARGE SCALE GENOMIC DNA]</scope>
    <source>
        <strain evidence="3">ku-mp</strain>
    </source>
</reference>
<keyword evidence="3" id="KW-1185">Reference proteome</keyword>
<dbReference type="SUPFAM" id="SSF53067">
    <property type="entry name" value="Actin-like ATPase domain"/>
    <property type="match status" value="2"/>
</dbReference>
<feature type="domain" description="ATPase BadF/BadG/BcrA/BcrD type" evidence="1">
    <location>
        <begin position="2"/>
        <end position="264"/>
    </location>
</feature>
<dbReference type="Proteomes" id="UP000678243">
    <property type="component" value="Unassembled WGS sequence"/>
</dbReference>